<keyword evidence="2" id="KW-1185">Reference proteome</keyword>
<proteinExistence type="predicted"/>
<dbReference type="Proteomes" id="UP001210865">
    <property type="component" value="Chromosome"/>
</dbReference>
<dbReference type="EMBL" id="CP115174">
    <property type="protein sequence ID" value="WBO21656.1"/>
    <property type="molecule type" value="Genomic_DNA"/>
</dbReference>
<organism evidence="1 2">
    <name type="scientific">Sphingomonas abietis</name>
    <dbReference type="NCBI Taxonomy" id="3012344"/>
    <lineage>
        <taxon>Bacteria</taxon>
        <taxon>Pseudomonadati</taxon>
        <taxon>Pseudomonadota</taxon>
        <taxon>Alphaproteobacteria</taxon>
        <taxon>Sphingomonadales</taxon>
        <taxon>Sphingomonadaceae</taxon>
        <taxon>Sphingomonas</taxon>
    </lineage>
</organism>
<accession>A0ABY7NJF7</accession>
<dbReference type="RefSeq" id="WP_270076304.1">
    <property type="nucleotide sequence ID" value="NZ_CP115174.1"/>
</dbReference>
<gene>
    <name evidence="1" type="ORF">PBT88_15960</name>
</gene>
<sequence length="161" mass="17720">MERLAIGYVSRYATSRAKLRDYLRRKLAERGWDGESEAPIEPLVTRFADLGYVDDRAVADARGRALAARGYGARRLGQALSVLGIGDGDAGDARQHAADVAWQTALRFAERRRFGPFARDVADDADRRRAFGAMVRAGHAPEHIRKILACRPGDVPEQDGS</sequence>
<reference evidence="1 2" key="1">
    <citation type="submission" date="2022-12" db="EMBL/GenBank/DDBJ databases">
        <title>Sphingomonas abieness sp. nov., an endophytic bacterium isolated from Abies koreana.</title>
        <authorList>
            <person name="Jiang L."/>
            <person name="Lee J."/>
        </authorList>
    </citation>
    <scope>NUCLEOTIDE SEQUENCE [LARGE SCALE GENOMIC DNA]</scope>
    <source>
        <strain evidence="2">PAMB 00755</strain>
    </source>
</reference>
<evidence type="ECO:0000313" key="2">
    <source>
        <dbReference type="Proteomes" id="UP001210865"/>
    </source>
</evidence>
<name>A0ABY7NJF7_9SPHN</name>
<protein>
    <submittedName>
        <fullName evidence="1">RecX family transcriptional regulator</fullName>
    </submittedName>
</protein>
<evidence type="ECO:0000313" key="1">
    <source>
        <dbReference type="EMBL" id="WBO21656.1"/>
    </source>
</evidence>